<gene>
    <name evidence="6" type="ORF">DIS18_06000</name>
</gene>
<dbReference type="CDD" id="cd06170">
    <property type="entry name" value="LuxR_C_like"/>
    <property type="match status" value="1"/>
</dbReference>
<proteinExistence type="predicted"/>
<accession>A0A2U2X8G4</accession>
<dbReference type="OrthoDB" id="9807565at2"/>
<evidence type="ECO:0000256" key="2">
    <source>
        <dbReference type="ARBA" id="ARBA00023125"/>
    </source>
</evidence>
<keyword evidence="2" id="KW-0238">DNA-binding</keyword>
<dbReference type="RefSeq" id="WP_109352099.1">
    <property type="nucleotide sequence ID" value="NZ_QFRI01000001.1"/>
</dbReference>
<dbReference type="InterPro" id="IPR000792">
    <property type="entry name" value="Tscrpt_reg_LuxR_C"/>
</dbReference>
<dbReference type="Proteomes" id="UP000245375">
    <property type="component" value="Unassembled WGS sequence"/>
</dbReference>
<dbReference type="PANTHER" id="PTHR44688:SF16">
    <property type="entry name" value="DNA-BINDING TRANSCRIPTIONAL ACTIVATOR DEVR_DOSR"/>
    <property type="match status" value="1"/>
</dbReference>
<keyword evidence="4" id="KW-0472">Membrane</keyword>
<keyword evidence="7" id="KW-1185">Reference proteome</keyword>
<dbReference type="PROSITE" id="PS00622">
    <property type="entry name" value="HTH_LUXR_1"/>
    <property type="match status" value="1"/>
</dbReference>
<feature type="domain" description="HTH luxR-type" evidence="5">
    <location>
        <begin position="69"/>
        <end position="134"/>
    </location>
</feature>
<dbReference type="InterPro" id="IPR016032">
    <property type="entry name" value="Sig_transdc_resp-reg_C-effctor"/>
</dbReference>
<evidence type="ECO:0000313" key="7">
    <source>
        <dbReference type="Proteomes" id="UP000245375"/>
    </source>
</evidence>
<dbReference type="PANTHER" id="PTHR44688">
    <property type="entry name" value="DNA-BINDING TRANSCRIPTIONAL ACTIVATOR DEVR_DOSR"/>
    <property type="match status" value="1"/>
</dbReference>
<name>A0A2U2X8G4_9FLAO</name>
<keyword evidence="3" id="KW-0804">Transcription</keyword>
<organism evidence="6 7">
    <name type="scientific">Algibacter marinivivus</name>
    <dbReference type="NCBI Taxonomy" id="2100723"/>
    <lineage>
        <taxon>Bacteria</taxon>
        <taxon>Pseudomonadati</taxon>
        <taxon>Bacteroidota</taxon>
        <taxon>Flavobacteriia</taxon>
        <taxon>Flavobacteriales</taxon>
        <taxon>Flavobacteriaceae</taxon>
        <taxon>Algibacter</taxon>
    </lineage>
</organism>
<comment type="caution">
    <text evidence="6">The sequence shown here is derived from an EMBL/GenBank/DDBJ whole genome shotgun (WGS) entry which is preliminary data.</text>
</comment>
<evidence type="ECO:0000259" key="5">
    <source>
        <dbReference type="PROSITE" id="PS50043"/>
    </source>
</evidence>
<dbReference type="Gene3D" id="1.10.10.10">
    <property type="entry name" value="Winged helix-like DNA-binding domain superfamily/Winged helix DNA-binding domain"/>
    <property type="match status" value="1"/>
</dbReference>
<dbReference type="GO" id="GO:0003677">
    <property type="term" value="F:DNA binding"/>
    <property type="evidence" value="ECO:0007669"/>
    <property type="project" value="UniProtKB-KW"/>
</dbReference>
<evidence type="ECO:0000256" key="3">
    <source>
        <dbReference type="ARBA" id="ARBA00023163"/>
    </source>
</evidence>
<protein>
    <submittedName>
        <fullName evidence="6">Helix-turn-helix transcriptional regulator</fullName>
    </submittedName>
</protein>
<keyword evidence="4" id="KW-0812">Transmembrane</keyword>
<dbReference type="SUPFAM" id="SSF46894">
    <property type="entry name" value="C-terminal effector domain of the bipartite response regulators"/>
    <property type="match status" value="1"/>
</dbReference>
<dbReference type="InterPro" id="IPR036388">
    <property type="entry name" value="WH-like_DNA-bd_sf"/>
</dbReference>
<dbReference type="PROSITE" id="PS50043">
    <property type="entry name" value="HTH_LUXR_2"/>
    <property type="match status" value="1"/>
</dbReference>
<dbReference type="AlphaFoldDB" id="A0A2U2X8G4"/>
<dbReference type="Pfam" id="PF00196">
    <property type="entry name" value="GerE"/>
    <property type="match status" value="1"/>
</dbReference>
<dbReference type="GO" id="GO:0006355">
    <property type="term" value="P:regulation of DNA-templated transcription"/>
    <property type="evidence" value="ECO:0007669"/>
    <property type="project" value="InterPro"/>
</dbReference>
<evidence type="ECO:0000256" key="4">
    <source>
        <dbReference type="SAM" id="Phobius"/>
    </source>
</evidence>
<reference evidence="6 7" key="1">
    <citation type="submission" date="2018-05" db="EMBL/GenBank/DDBJ databases">
        <title>Algibacter marinivivus sp. nov., isolated from sample around a algae.</title>
        <authorList>
            <person name="Zhong X."/>
        </authorList>
    </citation>
    <scope>NUCLEOTIDE SEQUENCE [LARGE SCALE GENOMIC DNA]</scope>
    <source>
        <strain evidence="6 7">ZY111</strain>
    </source>
</reference>
<evidence type="ECO:0000313" key="6">
    <source>
        <dbReference type="EMBL" id="PWH84095.1"/>
    </source>
</evidence>
<dbReference type="PRINTS" id="PR00038">
    <property type="entry name" value="HTHLUXR"/>
</dbReference>
<evidence type="ECO:0000256" key="1">
    <source>
        <dbReference type="ARBA" id="ARBA00023015"/>
    </source>
</evidence>
<dbReference type="SMART" id="SM00421">
    <property type="entry name" value="HTH_LUXR"/>
    <property type="match status" value="1"/>
</dbReference>
<keyword evidence="4" id="KW-1133">Transmembrane helix</keyword>
<keyword evidence="1" id="KW-0805">Transcription regulation</keyword>
<reference evidence="7" key="2">
    <citation type="submission" date="2018-05" db="EMBL/GenBank/DDBJ databases">
        <title>Algibacter marinivivus sp. nov., isolated from sample around a algae.</title>
        <authorList>
            <person name="Lu D."/>
        </authorList>
    </citation>
    <scope>NUCLEOTIDE SEQUENCE [LARGE SCALE GENOMIC DNA]</scope>
    <source>
        <strain evidence="7">ZY111</strain>
    </source>
</reference>
<feature type="transmembrane region" description="Helical" evidence="4">
    <location>
        <begin position="33"/>
        <end position="51"/>
    </location>
</feature>
<sequence length="136" mass="15439">MKKTVLVFSLLILALLLLFQFSKYTVISGDLNIEYIMAIIAIAFLGIGIFINKKTQKQPETYNDQINLQKVEELGLSKREYEVLKEVALGLSNQEIAEKLFVSESTIKTHVSNLLLKLNAKRRTQAIQISKDLNII</sequence>
<dbReference type="EMBL" id="QFRI01000001">
    <property type="protein sequence ID" value="PWH84095.1"/>
    <property type="molecule type" value="Genomic_DNA"/>
</dbReference>
<reference evidence="7" key="3">
    <citation type="submission" date="2018-05" db="EMBL/GenBank/DDBJ databases">
        <authorList>
            <person name="Lu D."/>
        </authorList>
    </citation>
    <scope>NUCLEOTIDE SEQUENCE [LARGE SCALE GENOMIC DNA]</scope>
    <source>
        <strain evidence="7">ZY111</strain>
    </source>
</reference>